<comment type="caution">
    <text evidence="1">The sequence shown here is derived from an EMBL/GenBank/DDBJ whole genome shotgun (WGS) entry which is preliminary data.</text>
</comment>
<dbReference type="Proteomes" id="UP000249808">
    <property type="component" value="Unassembled WGS sequence"/>
</dbReference>
<accession>A0A327ZUP2</accession>
<organism evidence="1 2">
    <name type="scientific">Macrococcus epidermidis</name>
    <dbReference type="NCBI Taxonomy" id="1902580"/>
    <lineage>
        <taxon>Bacteria</taxon>
        <taxon>Bacillati</taxon>
        <taxon>Bacillota</taxon>
        <taxon>Bacilli</taxon>
        <taxon>Bacillales</taxon>
        <taxon>Staphylococcaceae</taxon>
        <taxon>Macrococcus</taxon>
    </lineage>
</organism>
<keyword evidence="2" id="KW-1185">Reference proteome</keyword>
<dbReference type="EMBL" id="PZJH01000003">
    <property type="protein sequence ID" value="RAK44718.1"/>
    <property type="molecule type" value="Genomic_DNA"/>
</dbReference>
<proteinExistence type="predicted"/>
<sequence length="493" mass="55332">MKKSKGLILGIIAALVLLIGGGGAAAYYFLTNTPKNAYLLSEKESMESLQDYFNERFENETKFQEKMQDDNYAVNMKLSADIPEAFVSQMGISKSVIDSSNIVFDIAHNSKDKLSNLSITPTIADNKLGEFAWQADKKNQYLSAPVLNDVLSVPNDKIIETIEKLSGDPTSVEDMTNDSLNLNNLLGGAQLSQEDMNKIIERYSKTFADNVEDDQFKKDKEKVKIFDEEKDLEKLTMTLQPKDTKKIIVAMLEQAKDDKELKDLFTKQAQGVDYDKELDKALKEVKDQKESEFPKVISTIFVDGKQIMKRNLVMTSNEEEVKLDALTKVDDNLKLEVKGSSKDAPDAFVLSGDSTKKDENYKDNYKIVINQDGAREISFVNDSKTDGDKRTDNGTIDLSQLAGQDLKLNYTNDLVTDIGNNEQKQKAEFTVNVQNEPVKLMLDGVTKLKQDVKVKSDGAKDLSTMSDSDLQQLQDDISENFNKIFEDVSKDLN</sequence>
<evidence type="ECO:0000313" key="2">
    <source>
        <dbReference type="Proteomes" id="UP000249808"/>
    </source>
</evidence>
<name>A0A327ZUP2_9STAP</name>
<protein>
    <submittedName>
        <fullName evidence="1">Uncharacterized protein</fullName>
    </submittedName>
</protein>
<dbReference type="RefSeq" id="WP_111716121.1">
    <property type="nucleotide sequence ID" value="NZ_JBHSSR010000013.1"/>
</dbReference>
<reference evidence="1 2" key="1">
    <citation type="journal article" date="2018" name="Front. Microbiol.">
        <title>Description and Comparative Genomics of Macrococcus caseolyticus subsp. hominis subsp. nov., Macrococcus goetzii sp. nov., Macrococcus epidermidis sp. nov., and Macrococcus bohemicus sp. nov., Novel Macrococci From Human Clinical Material With Virulence Potential and Suspected Uptake of Foreign DNA by Natural Transformation.</title>
        <authorList>
            <person name="Maslanova I."/>
            <person name="Wertheimer Z."/>
            <person name="Sedlacek I."/>
            <person name="Svec P."/>
            <person name="Indrakova A."/>
            <person name="Kovarovic V."/>
            <person name="Schumann P."/>
            <person name="Sproer C."/>
            <person name="Kralova S."/>
            <person name="Sedo O."/>
            <person name="Kristofova L."/>
            <person name="Vrbovska V."/>
            <person name="Fuzik T."/>
            <person name="Petras P."/>
            <person name="Zdrahal Z."/>
            <person name="Ruzickova V."/>
            <person name="Doskar J."/>
            <person name="Pantucek R."/>
        </authorList>
    </citation>
    <scope>NUCLEOTIDE SEQUENCE [LARGE SCALE GENOMIC DNA]</scope>
    <source>
        <strain evidence="1 2">01/688</strain>
    </source>
</reference>
<evidence type="ECO:0000313" key="1">
    <source>
        <dbReference type="EMBL" id="RAK44718.1"/>
    </source>
</evidence>
<dbReference type="AlphaFoldDB" id="A0A327ZUP2"/>
<gene>
    <name evidence="1" type="ORF">BHU61_08375</name>
</gene>